<evidence type="ECO:0000313" key="1">
    <source>
        <dbReference type="EMBL" id="SHF93127.1"/>
    </source>
</evidence>
<proteinExistence type="predicted"/>
<keyword evidence="2" id="KW-1185">Reference proteome</keyword>
<sequence length="70" mass="7817">MHVTGKVLNDSNERIDMESTVKNITKAMKRAFKGDIGDISFSSDIQLSSVKNMNEVSDNDHLFVLTDKIS</sequence>
<dbReference type="EMBL" id="FQVD01000047">
    <property type="protein sequence ID" value="SHF93127.1"/>
    <property type="molecule type" value="Genomic_DNA"/>
</dbReference>
<dbReference type="AlphaFoldDB" id="A0A1M5FNH9"/>
<dbReference type="RefSeq" id="WP_025076265.1">
    <property type="nucleotide sequence ID" value="NZ_FQVD01000047.1"/>
</dbReference>
<evidence type="ECO:0000313" key="2">
    <source>
        <dbReference type="Proteomes" id="UP000184436"/>
    </source>
</evidence>
<organism evidence="1 2">
    <name type="scientific">Bacteroides faecichinchillae</name>
    <dbReference type="NCBI Taxonomy" id="871325"/>
    <lineage>
        <taxon>Bacteria</taxon>
        <taxon>Pseudomonadati</taxon>
        <taxon>Bacteroidota</taxon>
        <taxon>Bacteroidia</taxon>
        <taxon>Bacteroidales</taxon>
        <taxon>Bacteroidaceae</taxon>
        <taxon>Bacteroides</taxon>
    </lineage>
</organism>
<reference evidence="1 2" key="1">
    <citation type="submission" date="2016-11" db="EMBL/GenBank/DDBJ databases">
        <authorList>
            <person name="Jaros S."/>
            <person name="Januszkiewicz K."/>
            <person name="Wedrychowicz H."/>
        </authorList>
    </citation>
    <scope>NUCLEOTIDE SEQUENCE [LARGE SCALE GENOMIC DNA]</scope>
    <source>
        <strain evidence="1 2">DSM 26883</strain>
    </source>
</reference>
<accession>A0A1M5FNH9</accession>
<dbReference type="Proteomes" id="UP000184436">
    <property type="component" value="Unassembled WGS sequence"/>
</dbReference>
<protein>
    <submittedName>
        <fullName evidence="1">Uncharacterized protein</fullName>
    </submittedName>
</protein>
<gene>
    <name evidence="1" type="ORF">SAMN05444349_14713</name>
</gene>
<name>A0A1M5FNH9_9BACE</name>